<dbReference type="Gene3D" id="3.40.50.2300">
    <property type="match status" value="1"/>
</dbReference>
<dbReference type="STRING" id="28234.SAMN04488588_1588"/>
<keyword evidence="1" id="KW-0378">Hydrolase</keyword>
<dbReference type="InterPro" id="IPR052016">
    <property type="entry name" value="Bact_Sigma-Reg"/>
</dbReference>
<dbReference type="SUPFAM" id="SSF52172">
    <property type="entry name" value="CheY-like"/>
    <property type="match status" value="1"/>
</dbReference>
<sequence>MKNKEEDHYKVLVIDDSYINRVFIKKLINTFLPNYHYIEADLGLLGIEKAKQEKPDVILLDIMMPDLNGYEVCKKIKSEEELKEIPILFISALNDIEDKTKGFEVGGVDYITKPAHSKEIIARIKTHSKLYRIQRDLKEYVNKVDRDLKMAQKFQREMLPTKETFDGLNIKWDFQPSFNVSGDIFGIIEKKDETFVYIVDVSGHGAASAMLSLIIKREIESVIVDKGNSDLREILFQLDDKEKSLFSDGVYFTAAIVKLEDDKITICNAGHISPIIYKNGEIETFKNNNFPLGMGLIDKKEKIILDETSFNKNDIFVMFTDGLVEAENKEGKQFGDQTIRNILREGDFEDITDIIEKIKKEFSDFLNEEKPEDDITLLVGKKVK</sequence>
<evidence type="ECO:0000313" key="4">
    <source>
        <dbReference type="EMBL" id="SDC68858.1"/>
    </source>
</evidence>
<dbReference type="InterPro" id="IPR001932">
    <property type="entry name" value="PPM-type_phosphatase-like_dom"/>
</dbReference>
<reference evidence="4 5" key="1">
    <citation type="submission" date="2016-10" db="EMBL/GenBank/DDBJ databases">
        <authorList>
            <person name="de Groot N.N."/>
        </authorList>
    </citation>
    <scope>NUCLEOTIDE SEQUENCE [LARGE SCALE GENOMIC DNA]</scope>
    <source>
        <strain evidence="4 5">WG14</strain>
    </source>
</reference>
<dbReference type="AlphaFoldDB" id="A0A1G6NMA3"/>
<dbReference type="Pfam" id="PF00072">
    <property type="entry name" value="Response_reg"/>
    <property type="match status" value="1"/>
</dbReference>
<protein>
    <submittedName>
        <fullName evidence="4">Response regulator receiver domain-containing protein</fullName>
    </submittedName>
</protein>
<name>A0A1G6NMA3_9BACT</name>
<dbReference type="GO" id="GO:0016791">
    <property type="term" value="F:phosphatase activity"/>
    <property type="evidence" value="ECO:0007669"/>
    <property type="project" value="TreeGrafter"/>
</dbReference>
<evidence type="ECO:0000256" key="1">
    <source>
        <dbReference type="ARBA" id="ARBA00022801"/>
    </source>
</evidence>
<dbReference type="GO" id="GO:0000160">
    <property type="term" value="P:phosphorelay signal transduction system"/>
    <property type="evidence" value="ECO:0007669"/>
    <property type="project" value="InterPro"/>
</dbReference>
<dbReference type="SMART" id="SM00331">
    <property type="entry name" value="PP2C_SIG"/>
    <property type="match status" value="1"/>
</dbReference>
<dbReference type="SMART" id="SM00448">
    <property type="entry name" value="REC"/>
    <property type="match status" value="1"/>
</dbReference>
<dbReference type="PANTHER" id="PTHR43156:SF2">
    <property type="entry name" value="STAGE II SPORULATION PROTEIN E"/>
    <property type="match status" value="1"/>
</dbReference>
<dbReference type="PANTHER" id="PTHR43156">
    <property type="entry name" value="STAGE II SPORULATION PROTEIN E-RELATED"/>
    <property type="match status" value="1"/>
</dbReference>
<dbReference type="InterPro" id="IPR011006">
    <property type="entry name" value="CheY-like_superfamily"/>
</dbReference>
<accession>A0A1G6NMA3</accession>
<evidence type="ECO:0000313" key="5">
    <source>
        <dbReference type="Proteomes" id="UP000199322"/>
    </source>
</evidence>
<dbReference type="Proteomes" id="UP000199322">
    <property type="component" value="Unassembled WGS sequence"/>
</dbReference>
<keyword evidence="5" id="KW-1185">Reference proteome</keyword>
<dbReference type="InterPro" id="IPR001789">
    <property type="entry name" value="Sig_transdc_resp-reg_receiver"/>
</dbReference>
<feature type="domain" description="Response regulatory" evidence="3">
    <location>
        <begin position="10"/>
        <end position="128"/>
    </location>
</feature>
<gene>
    <name evidence="4" type="ORF">SAMN04488588_1588</name>
</gene>
<keyword evidence="2" id="KW-0597">Phosphoprotein</keyword>
<dbReference type="Gene3D" id="3.60.40.10">
    <property type="entry name" value="PPM-type phosphatase domain"/>
    <property type="match status" value="1"/>
</dbReference>
<evidence type="ECO:0000256" key="2">
    <source>
        <dbReference type="PROSITE-ProRule" id="PRU00169"/>
    </source>
</evidence>
<dbReference type="SUPFAM" id="SSF81606">
    <property type="entry name" value="PP2C-like"/>
    <property type="match status" value="1"/>
</dbReference>
<organism evidence="4 5">
    <name type="scientific">Geotoga petraea</name>
    <dbReference type="NCBI Taxonomy" id="28234"/>
    <lineage>
        <taxon>Bacteria</taxon>
        <taxon>Thermotogati</taxon>
        <taxon>Thermotogota</taxon>
        <taxon>Thermotogae</taxon>
        <taxon>Petrotogales</taxon>
        <taxon>Petrotogaceae</taxon>
        <taxon>Geotoga</taxon>
    </lineage>
</organism>
<dbReference type="RefSeq" id="WP_091404554.1">
    <property type="nucleotide sequence ID" value="NZ_FMYV01000006.1"/>
</dbReference>
<evidence type="ECO:0000259" key="3">
    <source>
        <dbReference type="PROSITE" id="PS50110"/>
    </source>
</evidence>
<dbReference type="EMBL" id="FMYV01000006">
    <property type="protein sequence ID" value="SDC68858.1"/>
    <property type="molecule type" value="Genomic_DNA"/>
</dbReference>
<proteinExistence type="predicted"/>
<feature type="modified residue" description="4-aspartylphosphate" evidence="2">
    <location>
        <position position="61"/>
    </location>
</feature>
<dbReference type="Pfam" id="PF07228">
    <property type="entry name" value="SpoIIE"/>
    <property type="match status" value="1"/>
</dbReference>
<dbReference type="InterPro" id="IPR036457">
    <property type="entry name" value="PPM-type-like_dom_sf"/>
</dbReference>
<dbReference type="PROSITE" id="PS50110">
    <property type="entry name" value="RESPONSE_REGULATORY"/>
    <property type="match status" value="1"/>
</dbReference>